<dbReference type="SUPFAM" id="SSF52540">
    <property type="entry name" value="P-loop containing nucleoside triphosphate hydrolases"/>
    <property type="match status" value="1"/>
</dbReference>
<dbReference type="InterPro" id="IPR050388">
    <property type="entry name" value="ABC_Ni/Peptide_Import"/>
</dbReference>
<dbReference type="RefSeq" id="WP_090309430.1">
    <property type="nucleotide sequence ID" value="NZ_FNFE01000005.1"/>
</dbReference>
<dbReference type="NCBIfam" id="TIGR01727">
    <property type="entry name" value="oligo_HPY"/>
    <property type="match status" value="1"/>
</dbReference>
<dbReference type="GO" id="GO:0005886">
    <property type="term" value="C:plasma membrane"/>
    <property type="evidence" value="ECO:0007669"/>
    <property type="project" value="UniProtKB-SubCell"/>
</dbReference>
<dbReference type="InterPro" id="IPR027417">
    <property type="entry name" value="P-loop_NTPase"/>
</dbReference>
<dbReference type="InterPro" id="IPR003593">
    <property type="entry name" value="AAA+_ATPase"/>
</dbReference>
<evidence type="ECO:0000259" key="9">
    <source>
        <dbReference type="PROSITE" id="PS50893"/>
    </source>
</evidence>
<evidence type="ECO:0000256" key="2">
    <source>
        <dbReference type="ARBA" id="ARBA00022448"/>
    </source>
</evidence>
<evidence type="ECO:0000256" key="4">
    <source>
        <dbReference type="ARBA" id="ARBA00022519"/>
    </source>
</evidence>
<evidence type="ECO:0000256" key="5">
    <source>
        <dbReference type="ARBA" id="ARBA00022741"/>
    </source>
</evidence>
<dbReference type="InterPro" id="IPR003439">
    <property type="entry name" value="ABC_transporter-like_ATP-bd"/>
</dbReference>
<organism evidence="10 11">
    <name type="scientific">Natronorubrum texcoconense</name>
    <dbReference type="NCBI Taxonomy" id="1095776"/>
    <lineage>
        <taxon>Archaea</taxon>
        <taxon>Methanobacteriati</taxon>
        <taxon>Methanobacteriota</taxon>
        <taxon>Stenosarchaea group</taxon>
        <taxon>Halobacteria</taxon>
        <taxon>Halobacteriales</taxon>
        <taxon>Natrialbaceae</taxon>
        <taxon>Natronorubrum</taxon>
    </lineage>
</organism>
<dbReference type="GO" id="GO:0016887">
    <property type="term" value="F:ATP hydrolysis activity"/>
    <property type="evidence" value="ECO:0007669"/>
    <property type="project" value="InterPro"/>
</dbReference>
<dbReference type="FunFam" id="3.40.50.300:FF:000016">
    <property type="entry name" value="Oligopeptide ABC transporter ATP-binding component"/>
    <property type="match status" value="1"/>
</dbReference>
<evidence type="ECO:0000313" key="11">
    <source>
        <dbReference type="Proteomes" id="UP000198882"/>
    </source>
</evidence>
<dbReference type="STRING" id="1095776.SAMN04515672_3314"/>
<evidence type="ECO:0000256" key="1">
    <source>
        <dbReference type="ARBA" id="ARBA00004202"/>
    </source>
</evidence>
<dbReference type="EMBL" id="FNFE01000005">
    <property type="protein sequence ID" value="SDK55348.1"/>
    <property type="molecule type" value="Genomic_DNA"/>
</dbReference>
<keyword evidence="4" id="KW-0997">Cell inner membrane</keyword>
<evidence type="ECO:0000256" key="7">
    <source>
        <dbReference type="ARBA" id="ARBA00022967"/>
    </source>
</evidence>
<keyword evidence="6 10" id="KW-0067">ATP-binding</keyword>
<dbReference type="OrthoDB" id="18209at2157"/>
<dbReference type="SMART" id="SM00382">
    <property type="entry name" value="AAA"/>
    <property type="match status" value="1"/>
</dbReference>
<protein>
    <submittedName>
        <fullName evidence="10">Peptide/nickel transport system ATP-binding protein</fullName>
    </submittedName>
</protein>
<feature type="domain" description="ABC transporter" evidence="9">
    <location>
        <begin position="23"/>
        <end position="273"/>
    </location>
</feature>
<keyword evidence="2" id="KW-0813">Transport</keyword>
<dbReference type="Proteomes" id="UP000198882">
    <property type="component" value="Unassembled WGS sequence"/>
</dbReference>
<name>A0A1G9CUK8_9EURY</name>
<dbReference type="InterPro" id="IPR017871">
    <property type="entry name" value="ABC_transporter-like_CS"/>
</dbReference>
<dbReference type="Pfam" id="PF00005">
    <property type="entry name" value="ABC_tran"/>
    <property type="match status" value="1"/>
</dbReference>
<dbReference type="GO" id="GO:0015833">
    <property type="term" value="P:peptide transport"/>
    <property type="evidence" value="ECO:0007669"/>
    <property type="project" value="InterPro"/>
</dbReference>
<sequence length="353" mass="39401">MASDAAKSTESTHRTSGEPIITVRNASVRFDMDKGTSKVLNDVSIDINRGETLGVVGESGSGKSMFADALLDAVVDPGILTGEITYYPEDGEPIDVLNLRPWELRELRWEKISMVFQGAMSAFNPTMSIGEHFEETLNAHGWDEDEGIERARQLFVDLHLDPDRMLSSFPHELSGGQKQRALIALSLILEPEVLVMDEPTAALDLLMQRSILNLLYDIKDKYDLTLVFISHDLPIVSGFADRMAVLYAFEFVEVGEATEILGNAAHPYTRALLKSTPNLEISLDEMRPIEGESPDPVSHPAGCSYHPRCPLSDRRCRDEDPRYQPVTDDHEVRCHYWEEADEAVPLAFGGEDR</sequence>
<evidence type="ECO:0000256" key="3">
    <source>
        <dbReference type="ARBA" id="ARBA00022475"/>
    </source>
</evidence>
<dbReference type="Pfam" id="PF08352">
    <property type="entry name" value="oligo_HPY"/>
    <property type="match status" value="1"/>
</dbReference>
<dbReference type="GO" id="GO:0005524">
    <property type="term" value="F:ATP binding"/>
    <property type="evidence" value="ECO:0007669"/>
    <property type="project" value="UniProtKB-KW"/>
</dbReference>
<gene>
    <name evidence="10" type="ORF">SAMN04515672_3314</name>
</gene>
<proteinExistence type="predicted"/>
<dbReference type="AlphaFoldDB" id="A0A1G9CUK8"/>
<dbReference type="PANTHER" id="PTHR43297:SF14">
    <property type="entry name" value="ATPASE AAA-TYPE CORE DOMAIN-CONTAINING PROTEIN"/>
    <property type="match status" value="1"/>
</dbReference>
<dbReference type="PANTHER" id="PTHR43297">
    <property type="entry name" value="OLIGOPEPTIDE TRANSPORT ATP-BINDING PROTEIN APPD"/>
    <property type="match status" value="1"/>
</dbReference>
<keyword evidence="8" id="KW-0472">Membrane</keyword>
<keyword evidence="11" id="KW-1185">Reference proteome</keyword>
<dbReference type="PROSITE" id="PS00211">
    <property type="entry name" value="ABC_TRANSPORTER_1"/>
    <property type="match status" value="1"/>
</dbReference>
<reference evidence="11" key="1">
    <citation type="submission" date="2016-10" db="EMBL/GenBank/DDBJ databases">
        <authorList>
            <person name="Varghese N."/>
            <person name="Submissions S."/>
        </authorList>
    </citation>
    <scope>NUCLEOTIDE SEQUENCE [LARGE SCALE GENOMIC DNA]</scope>
    <source>
        <strain evidence="11">B4,CECT 8067,JCM 17497</strain>
    </source>
</reference>
<keyword evidence="7" id="KW-1278">Translocase</keyword>
<keyword evidence="3" id="KW-1003">Cell membrane</keyword>
<comment type="subcellular location">
    <subcellularLocation>
        <location evidence="1">Cell membrane</location>
        <topology evidence="1">Peripheral membrane protein</topology>
    </subcellularLocation>
</comment>
<keyword evidence="5" id="KW-0547">Nucleotide-binding</keyword>
<dbReference type="InterPro" id="IPR013563">
    <property type="entry name" value="Oligopep_ABC_C"/>
</dbReference>
<evidence type="ECO:0000313" key="10">
    <source>
        <dbReference type="EMBL" id="SDK55348.1"/>
    </source>
</evidence>
<accession>A0A1G9CUK8</accession>
<dbReference type="Gene3D" id="3.40.50.300">
    <property type="entry name" value="P-loop containing nucleotide triphosphate hydrolases"/>
    <property type="match status" value="1"/>
</dbReference>
<dbReference type="PROSITE" id="PS50893">
    <property type="entry name" value="ABC_TRANSPORTER_2"/>
    <property type="match status" value="1"/>
</dbReference>
<dbReference type="CDD" id="cd03257">
    <property type="entry name" value="ABC_NikE_OppD_transporters"/>
    <property type="match status" value="1"/>
</dbReference>
<evidence type="ECO:0000256" key="8">
    <source>
        <dbReference type="ARBA" id="ARBA00023136"/>
    </source>
</evidence>
<evidence type="ECO:0000256" key="6">
    <source>
        <dbReference type="ARBA" id="ARBA00022840"/>
    </source>
</evidence>